<sequence>MYRPTPTIVQEMDSEGIEQLDFISASFAQQPPSVKMLSYADDLEASNAKVNLAKTIVMPLSGAPNREWADLASAYGAQWHDRHATTAVRYLGYPLYHTKTQLLDFLDGVKSKIARHAQILKARNLSLRGASTVANSLLLSRLWHVLRVVPVPQQWKQEVQAIVRSFVLPFWPKPAWSTLCLPRRFGGVGLIDIENQHLALHFIYDSQSD</sequence>
<reference evidence="1" key="1">
    <citation type="journal article" date="2014" name="Genome Announc.">
        <title>De novo whole-genome sequence and genome annotation of Lichtheimia ramosa.</title>
        <authorList>
            <person name="Linde J."/>
            <person name="Schwartze V."/>
            <person name="Binder U."/>
            <person name="Lass-Florl C."/>
            <person name="Voigt K."/>
            <person name="Horn F."/>
        </authorList>
    </citation>
    <scope>NUCLEOTIDE SEQUENCE</scope>
    <source>
        <strain evidence="1">JMRC FSU:6197</strain>
    </source>
</reference>
<evidence type="ECO:0000313" key="1">
    <source>
        <dbReference type="EMBL" id="CDS11843.1"/>
    </source>
</evidence>
<protein>
    <submittedName>
        <fullName evidence="1">Uncharacterized protein</fullName>
    </submittedName>
</protein>
<dbReference type="AlphaFoldDB" id="A0A077WXR1"/>
<gene>
    <name evidence="1" type="ORF">LRAMOSA11487</name>
</gene>
<proteinExistence type="predicted"/>
<dbReference type="OrthoDB" id="2417874at2759"/>
<accession>A0A077WXR1</accession>
<name>A0A077WXR1_9FUNG</name>
<dbReference type="EMBL" id="LK023353">
    <property type="protein sequence ID" value="CDS11843.1"/>
    <property type="molecule type" value="Genomic_DNA"/>
</dbReference>
<organism evidence="1">
    <name type="scientific">Lichtheimia ramosa</name>
    <dbReference type="NCBI Taxonomy" id="688394"/>
    <lineage>
        <taxon>Eukaryota</taxon>
        <taxon>Fungi</taxon>
        <taxon>Fungi incertae sedis</taxon>
        <taxon>Mucoromycota</taxon>
        <taxon>Mucoromycotina</taxon>
        <taxon>Mucoromycetes</taxon>
        <taxon>Mucorales</taxon>
        <taxon>Lichtheimiaceae</taxon>
        <taxon>Lichtheimia</taxon>
    </lineage>
</organism>